<sequence>MGPPRPPAVATVSLLGPCAGLRAGVAGTFRDPPMTSMIRTAPLTGALWLAFAACAHAAAADAAADTASAATPRDFERLQVASA</sequence>
<evidence type="ECO:0000313" key="1">
    <source>
        <dbReference type="EMBL" id="CTP86064.1"/>
    </source>
</evidence>
<dbReference type="EMBL" id="CXOJ01000022">
    <property type="protein sequence ID" value="CTP86064.1"/>
    <property type="molecule type" value="Genomic_DNA"/>
</dbReference>
<reference evidence="1 2" key="1">
    <citation type="submission" date="2015-07" db="EMBL/GenBank/DDBJ databases">
        <authorList>
            <person name="Noorani M."/>
        </authorList>
    </citation>
    <scope>NUCLEOTIDE SEQUENCE [LARGE SCALE GENOMIC DNA]</scope>
    <source>
        <strain evidence="1">LMG730</strain>
    </source>
</reference>
<protein>
    <submittedName>
        <fullName evidence="1">Uncharacterized protein</fullName>
    </submittedName>
</protein>
<gene>
    <name evidence="1" type="ORF">XTPLMG730_1337</name>
</gene>
<evidence type="ECO:0000313" key="2">
    <source>
        <dbReference type="Proteomes" id="UP000045978"/>
    </source>
</evidence>
<dbReference type="Proteomes" id="UP000045978">
    <property type="component" value="Unassembled WGS sequence"/>
</dbReference>
<name>A0A0K2ZPC4_9XANT</name>
<accession>A0A0K2ZPC4</accession>
<dbReference type="AlphaFoldDB" id="A0A0K2ZPC4"/>
<proteinExistence type="predicted"/>
<organism evidence="1 2">
    <name type="scientific">Xanthomonas graminis pv. phlei</name>
    <dbReference type="NCBI Taxonomy" id="487906"/>
    <lineage>
        <taxon>Bacteria</taxon>
        <taxon>Pseudomonadati</taxon>
        <taxon>Pseudomonadota</taxon>
        <taxon>Gammaproteobacteria</taxon>
        <taxon>Lysobacterales</taxon>
        <taxon>Lysobacteraceae</taxon>
        <taxon>Xanthomonas</taxon>
        <taxon>Xanthomonas translucens group</taxon>
        <taxon>Xanthomonas graminis</taxon>
    </lineage>
</organism>